<dbReference type="SUPFAM" id="SSF53822">
    <property type="entry name" value="Periplasmic binding protein-like I"/>
    <property type="match status" value="1"/>
</dbReference>
<keyword evidence="2" id="KW-0238">DNA-binding</keyword>
<dbReference type="Pfam" id="PF13377">
    <property type="entry name" value="Peripla_BP_3"/>
    <property type="match status" value="1"/>
</dbReference>
<reference evidence="5 6" key="1">
    <citation type="submission" date="2019-01" db="EMBL/GenBank/DDBJ databases">
        <authorList>
            <person name="Chen W.-M."/>
        </authorList>
    </citation>
    <scope>NUCLEOTIDE SEQUENCE [LARGE SCALE GENOMIC DNA]</scope>
    <source>
        <strain evidence="5 6">CCP-18</strain>
    </source>
</reference>
<dbReference type="GO" id="GO:0003700">
    <property type="term" value="F:DNA-binding transcription factor activity"/>
    <property type="evidence" value="ECO:0007669"/>
    <property type="project" value="TreeGrafter"/>
</dbReference>
<keyword evidence="6" id="KW-1185">Reference proteome</keyword>
<organism evidence="5 6">
    <name type="scientific">Inhella crocodyli</name>
    <dbReference type="NCBI Taxonomy" id="2499851"/>
    <lineage>
        <taxon>Bacteria</taxon>
        <taxon>Pseudomonadati</taxon>
        <taxon>Pseudomonadota</taxon>
        <taxon>Betaproteobacteria</taxon>
        <taxon>Burkholderiales</taxon>
        <taxon>Sphaerotilaceae</taxon>
        <taxon>Inhella</taxon>
    </lineage>
</organism>
<dbReference type="PANTHER" id="PTHR30146:SF120">
    <property type="entry name" value="ALANINE RACEMASE"/>
    <property type="match status" value="1"/>
</dbReference>
<dbReference type="InterPro" id="IPR028082">
    <property type="entry name" value="Peripla_BP_I"/>
</dbReference>
<dbReference type="Gene3D" id="1.10.260.40">
    <property type="entry name" value="lambda repressor-like DNA-binding domains"/>
    <property type="match status" value="1"/>
</dbReference>
<evidence type="ECO:0000256" key="2">
    <source>
        <dbReference type="ARBA" id="ARBA00023125"/>
    </source>
</evidence>
<dbReference type="OrthoDB" id="269117at2"/>
<dbReference type="InterPro" id="IPR000843">
    <property type="entry name" value="HTH_LacI"/>
</dbReference>
<evidence type="ECO:0000313" key="5">
    <source>
        <dbReference type="EMBL" id="RVT88989.1"/>
    </source>
</evidence>
<dbReference type="CDD" id="cd01392">
    <property type="entry name" value="HTH_LacI"/>
    <property type="match status" value="1"/>
</dbReference>
<evidence type="ECO:0000256" key="1">
    <source>
        <dbReference type="ARBA" id="ARBA00023015"/>
    </source>
</evidence>
<dbReference type="InterPro" id="IPR010982">
    <property type="entry name" value="Lambda_DNA-bd_dom_sf"/>
</dbReference>
<feature type="domain" description="HTH lacI-type" evidence="4">
    <location>
        <begin position="1"/>
        <end position="53"/>
    </location>
</feature>
<dbReference type="Gene3D" id="3.40.50.2300">
    <property type="match status" value="2"/>
</dbReference>
<comment type="caution">
    <text evidence="5">The sequence shown here is derived from an EMBL/GenBank/DDBJ whole genome shotgun (WGS) entry which is preliminary data.</text>
</comment>
<sequence>MADLAKLAGVSKATVSRALADSPLINVETRRRIQALAREHHYQVNLGARNLRLGLNQTIAVVVPFEGERHQQLSDPFFLGMIGALADELVRRDFDMLLTRIDAAQIERIGELVRGGRAKGLVLIGQWHQHERLNAMADSGLPLIVWGADMGAAQRYASVGGDNVMGGRLATQHLLAQGRSRILFMGDPELPEVEQRLRGHREALAEAGLSPSPQHLLAVPFDTLTAAQQLGEVLNQGLPVDAVQACSDLLALTAIQVLRARGLRVPQDVAVVGFDDMPIASLSNPPVSSVHQPVPEAGRVLVERLLALLDGQAPAAFTLPVHLVARRSTQAPDA</sequence>
<keyword evidence="3" id="KW-0804">Transcription</keyword>
<keyword evidence="1" id="KW-0805">Transcription regulation</keyword>
<dbReference type="AlphaFoldDB" id="A0A437LUD3"/>
<dbReference type="EMBL" id="SACM01000001">
    <property type="protein sequence ID" value="RVT88989.1"/>
    <property type="molecule type" value="Genomic_DNA"/>
</dbReference>
<dbReference type="PROSITE" id="PS50932">
    <property type="entry name" value="HTH_LACI_2"/>
    <property type="match status" value="1"/>
</dbReference>
<accession>A0A437LUD3</accession>
<name>A0A437LUD3_9BURK</name>
<dbReference type="PROSITE" id="PS00356">
    <property type="entry name" value="HTH_LACI_1"/>
    <property type="match status" value="1"/>
</dbReference>
<dbReference type="Pfam" id="PF00356">
    <property type="entry name" value="LacI"/>
    <property type="match status" value="1"/>
</dbReference>
<evidence type="ECO:0000259" key="4">
    <source>
        <dbReference type="PROSITE" id="PS50932"/>
    </source>
</evidence>
<dbReference type="PANTHER" id="PTHR30146">
    <property type="entry name" value="LACI-RELATED TRANSCRIPTIONAL REPRESSOR"/>
    <property type="match status" value="1"/>
</dbReference>
<gene>
    <name evidence="5" type="ORF">EOD73_06150</name>
</gene>
<dbReference type="Proteomes" id="UP000288587">
    <property type="component" value="Unassembled WGS sequence"/>
</dbReference>
<dbReference type="GO" id="GO:0000976">
    <property type="term" value="F:transcription cis-regulatory region binding"/>
    <property type="evidence" value="ECO:0007669"/>
    <property type="project" value="TreeGrafter"/>
</dbReference>
<dbReference type="SUPFAM" id="SSF47413">
    <property type="entry name" value="lambda repressor-like DNA-binding domains"/>
    <property type="match status" value="1"/>
</dbReference>
<dbReference type="SMART" id="SM00354">
    <property type="entry name" value="HTH_LACI"/>
    <property type="match status" value="1"/>
</dbReference>
<evidence type="ECO:0000313" key="6">
    <source>
        <dbReference type="Proteomes" id="UP000288587"/>
    </source>
</evidence>
<protein>
    <submittedName>
        <fullName evidence="5">LacI family transcriptional regulator</fullName>
    </submittedName>
</protein>
<evidence type="ECO:0000256" key="3">
    <source>
        <dbReference type="ARBA" id="ARBA00023163"/>
    </source>
</evidence>
<dbReference type="InterPro" id="IPR046335">
    <property type="entry name" value="LacI/GalR-like_sensor"/>
</dbReference>
<proteinExistence type="predicted"/>